<dbReference type="PRINTS" id="PR00014">
    <property type="entry name" value="FNTYPEIII"/>
</dbReference>
<dbReference type="SUPFAM" id="SSF49265">
    <property type="entry name" value="Fibronectin type III"/>
    <property type="match status" value="2"/>
</dbReference>
<feature type="domain" description="Fibronectin type-III" evidence="3">
    <location>
        <begin position="133"/>
        <end position="229"/>
    </location>
</feature>
<dbReference type="FunFam" id="2.60.40.10:FF:000160">
    <property type="entry name" value="Titin a"/>
    <property type="match status" value="1"/>
</dbReference>
<sequence>ARKSDAGPITIKAVNSCGSAEANIKVTVIDIPAAPEGFTNDEVTRHTCALKWTPPKDDGGSEITGYKIEYQEVGSQLWEKVPGTIAGTSYTVKGLEHGAQYRFRIRAENLVGLSDYATTAPVLIKDPFDPPGAPSTPEITGYDSNLVSLAWNPPKDDGGSPILGYVVERFEKKGGGDWAPIKMPLVKGTEVTINNLHEGETYQFRVRAVNAAGQGEASNGTEPVTCKPFVVPPGAPDQPRIGNITKNSAEVMWSKPSKDGGAPIDGYYVEKKKIGDTDWTRVNAKPVKVRGSHQNVEIVEIDHIGDQFLEH</sequence>
<dbReference type="Pfam" id="PF00041">
    <property type="entry name" value="fn3"/>
    <property type="match status" value="3"/>
</dbReference>
<keyword evidence="2" id="KW-1015">Disulfide bond</keyword>
<dbReference type="InterPro" id="IPR003961">
    <property type="entry name" value="FN3_dom"/>
</dbReference>
<gene>
    <name evidence="4" type="ORF">OESDEN_23693</name>
</gene>
<dbReference type="FunFam" id="2.60.40.10:FF:001845">
    <property type="entry name" value="Bent, isoform H"/>
    <property type="match status" value="1"/>
</dbReference>
<feature type="domain" description="Fibronectin type-III" evidence="3">
    <location>
        <begin position="34"/>
        <end position="127"/>
    </location>
</feature>
<dbReference type="GO" id="GO:0045214">
    <property type="term" value="P:sarcomere organization"/>
    <property type="evidence" value="ECO:0007669"/>
    <property type="project" value="TreeGrafter"/>
</dbReference>
<dbReference type="EMBL" id="KN611508">
    <property type="protein sequence ID" value="KHJ76687.1"/>
    <property type="molecule type" value="Genomic_DNA"/>
</dbReference>
<feature type="domain" description="Fibronectin type-III" evidence="3">
    <location>
        <begin position="235"/>
        <end position="311"/>
    </location>
</feature>
<dbReference type="PANTHER" id="PTHR13817:SF151">
    <property type="entry name" value="TITIN"/>
    <property type="match status" value="1"/>
</dbReference>
<dbReference type="InterPro" id="IPR050964">
    <property type="entry name" value="Striated_Muscle_Regulatory"/>
</dbReference>
<dbReference type="PROSITE" id="PS50853">
    <property type="entry name" value="FN3"/>
    <property type="match status" value="3"/>
</dbReference>
<dbReference type="OrthoDB" id="3245100at2759"/>
<dbReference type="InterPro" id="IPR036116">
    <property type="entry name" value="FN3_sf"/>
</dbReference>
<dbReference type="GO" id="GO:0031430">
    <property type="term" value="C:M band"/>
    <property type="evidence" value="ECO:0007669"/>
    <property type="project" value="TreeGrafter"/>
</dbReference>
<evidence type="ECO:0000259" key="3">
    <source>
        <dbReference type="PROSITE" id="PS50853"/>
    </source>
</evidence>
<dbReference type="CDD" id="cd00063">
    <property type="entry name" value="FN3"/>
    <property type="match status" value="3"/>
</dbReference>
<reference evidence="4 5" key="1">
    <citation type="submission" date="2014-03" db="EMBL/GenBank/DDBJ databases">
        <title>Draft genome of the hookworm Oesophagostomum dentatum.</title>
        <authorList>
            <person name="Mitreva M."/>
        </authorList>
    </citation>
    <scope>NUCLEOTIDE SEQUENCE [LARGE SCALE GENOMIC DNA]</scope>
    <source>
        <strain evidence="4 5">OD-Hann</strain>
    </source>
</reference>
<evidence type="ECO:0000313" key="4">
    <source>
        <dbReference type="EMBL" id="KHJ76687.1"/>
    </source>
</evidence>
<feature type="non-terminal residue" evidence="4">
    <location>
        <position position="1"/>
    </location>
</feature>
<dbReference type="SMART" id="SM00060">
    <property type="entry name" value="FN3"/>
    <property type="match status" value="3"/>
</dbReference>
<name>A0A0B1RZN7_OESDE</name>
<keyword evidence="5" id="KW-1185">Reference proteome</keyword>
<dbReference type="AlphaFoldDB" id="A0A0B1RZN7"/>
<protein>
    <submittedName>
        <fullName evidence="4">Fibronectin type III domain protein</fullName>
    </submittedName>
</protein>
<dbReference type="Gene3D" id="2.60.40.10">
    <property type="entry name" value="Immunoglobulins"/>
    <property type="match status" value="3"/>
</dbReference>
<evidence type="ECO:0000256" key="1">
    <source>
        <dbReference type="ARBA" id="ARBA00022737"/>
    </source>
</evidence>
<evidence type="ECO:0000256" key="2">
    <source>
        <dbReference type="ARBA" id="ARBA00023157"/>
    </source>
</evidence>
<proteinExistence type="predicted"/>
<accession>A0A0B1RZN7</accession>
<organism evidence="4 5">
    <name type="scientific">Oesophagostomum dentatum</name>
    <name type="common">Nodular worm</name>
    <dbReference type="NCBI Taxonomy" id="61180"/>
    <lineage>
        <taxon>Eukaryota</taxon>
        <taxon>Metazoa</taxon>
        <taxon>Ecdysozoa</taxon>
        <taxon>Nematoda</taxon>
        <taxon>Chromadorea</taxon>
        <taxon>Rhabditida</taxon>
        <taxon>Rhabditina</taxon>
        <taxon>Rhabditomorpha</taxon>
        <taxon>Strongyloidea</taxon>
        <taxon>Strongylidae</taxon>
        <taxon>Oesophagostomum</taxon>
    </lineage>
</organism>
<dbReference type="InterPro" id="IPR013783">
    <property type="entry name" value="Ig-like_fold"/>
</dbReference>
<dbReference type="Proteomes" id="UP000053660">
    <property type="component" value="Unassembled WGS sequence"/>
</dbReference>
<evidence type="ECO:0000313" key="5">
    <source>
        <dbReference type="Proteomes" id="UP000053660"/>
    </source>
</evidence>
<dbReference type="PANTHER" id="PTHR13817">
    <property type="entry name" value="TITIN"/>
    <property type="match status" value="1"/>
</dbReference>
<keyword evidence="1" id="KW-0677">Repeat</keyword>